<keyword evidence="1" id="KW-0732">Signal</keyword>
<sequence>MEPLRENQEVLSRPTVDVSISLYTDKTEQENKDGFTIEYTPTTGALENGLYYWRVTVGDGYPDPNDATKPHKKTSNENFDFTVLDAPQFTLDISNPGDGSVNSSTPLLTWILDPAKLELGENLESWLRWSNNEGFLNSGGPIDNPNWVKQSWWPIGVSGQEIKFSIPEATTDGKYWFRLEVWDSVPTEDDAWRTKTNATDFNWSSSTPLAGDFNGDGLEDIAVVYDNGTNNTKIYVLESGRNNLTNTSTNNFSKSLWWSNPTGWNRVNSKFAAGDIDGDGDDDLIAIYDYGNNRQNSSLLLQAVHHLLKR</sequence>
<name>A0A0F9NUE6_9ZZZZ</name>
<gene>
    <name evidence="2" type="ORF">LCGC14_0983070</name>
</gene>
<evidence type="ECO:0008006" key="3">
    <source>
        <dbReference type="Google" id="ProtNLM"/>
    </source>
</evidence>
<dbReference type="SUPFAM" id="SSF69318">
    <property type="entry name" value="Integrin alpha N-terminal domain"/>
    <property type="match status" value="1"/>
</dbReference>
<dbReference type="Gene3D" id="2.40.128.340">
    <property type="match status" value="1"/>
</dbReference>
<dbReference type="AlphaFoldDB" id="A0A0F9NUE6"/>
<proteinExistence type="predicted"/>
<evidence type="ECO:0000256" key="1">
    <source>
        <dbReference type="ARBA" id="ARBA00022729"/>
    </source>
</evidence>
<protein>
    <recommendedName>
        <fullName evidence="3">VCBS repeat-containing protein</fullName>
    </recommendedName>
</protein>
<evidence type="ECO:0000313" key="2">
    <source>
        <dbReference type="EMBL" id="KKN15727.1"/>
    </source>
</evidence>
<reference evidence="2" key="1">
    <citation type="journal article" date="2015" name="Nature">
        <title>Complex archaea that bridge the gap between prokaryotes and eukaryotes.</title>
        <authorList>
            <person name="Spang A."/>
            <person name="Saw J.H."/>
            <person name="Jorgensen S.L."/>
            <person name="Zaremba-Niedzwiedzka K."/>
            <person name="Martijn J."/>
            <person name="Lind A.E."/>
            <person name="van Eijk R."/>
            <person name="Schleper C."/>
            <person name="Guy L."/>
            <person name="Ettema T.J."/>
        </authorList>
    </citation>
    <scope>NUCLEOTIDE SEQUENCE</scope>
</reference>
<dbReference type="Pfam" id="PF13517">
    <property type="entry name" value="FG-GAP_3"/>
    <property type="match status" value="1"/>
</dbReference>
<dbReference type="InterPro" id="IPR013517">
    <property type="entry name" value="FG-GAP"/>
</dbReference>
<dbReference type="EMBL" id="LAZR01003684">
    <property type="protein sequence ID" value="KKN15727.1"/>
    <property type="molecule type" value="Genomic_DNA"/>
</dbReference>
<organism evidence="2">
    <name type="scientific">marine sediment metagenome</name>
    <dbReference type="NCBI Taxonomy" id="412755"/>
    <lineage>
        <taxon>unclassified sequences</taxon>
        <taxon>metagenomes</taxon>
        <taxon>ecological metagenomes</taxon>
    </lineage>
</organism>
<dbReference type="InterPro" id="IPR028994">
    <property type="entry name" value="Integrin_alpha_N"/>
</dbReference>
<accession>A0A0F9NUE6</accession>
<comment type="caution">
    <text evidence="2">The sequence shown here is derived from an EMBL/GenBank/DDBJ whole genome shotgun (WGS) entry which is preliminary data.</text>
</comment>